<evidence type="ECO:0000256" key="7">
    <source>
        <dbReference type="SAM" id="MobiDB-lite"/>
    </source>
</evidence>
<feature type="domain" description="SpaA-like prealbumin fold" evidence="11">
    <location>
        <begin position="909"/>
        <end position="994"/>
    </location>
</feature>
<gene>
    <name evidence="13" type="ORF">CLOHYLEM_07751</name>
</gene>
<keyword evidence="14" id="KW-1185">Reference proteome</keyword>
<dbReference type="OrthoDB" id="9804660at2"/>
<dbReference type="InterPro" id="IPR008966">
    <property type="entry name" value="Adhesion_dom_sf"/>
</dbReference>
<evidence type="ECO:0000256" key="6">
    <source>
        <dbReference type="ARBA" id="ARBA00023088"/>
    </source>
</evidence>
<evidence type="ECO:0000259" key="10">
    <source>
        <dbReference type="Pfam" id="PF05737"/>
    </source>
</evidence>
<name>C0C6L3_9FIRM</name>
<keyword evidence="8" id="KW-0472">Membrane</keyword>
<feature type="domain" description="Collagen binding" evidence="10">
    <location>
        <begin position="757"/>
        <end position="887"/>
    </location>
</feature>
<comment type="similarity">
    <text evidence="2">Belongs to the serine-aspartate repeat-containing protein (SDr) family.</text>
</comment>
<feature type="domain" description="Collagen binding" evidence="10">
    <location>
        <begin position="352"/>
        <end position="467"/>
    </location>
</feature>
<proteinExistence type="inferred from homology"/>
<dbReference type="InterPro" id="IPR041171">
    <property type="entry name" value="SDR_Ig"/>
</dbReference>
<dbReference type="eggNOG" id="COG4932">
    <property type="taxonomic scope" value="Bacteria"/>
</dbReference>
<dbReference type="GO" id="GO:0007155">
    <property type="term" value="P:cell adhesion"/>
    <property type="evidence" value="ECO:0007669"/>
    <property type="project" value="InterPro"/>
</dbReference>
<evidence type="ECO:0000256" key="3">
    <source>
        <dbReference type="ARBA" id="ARBA00022512"/>
    </source>
</evidence>
<organism evidence="13 14">
    <name type="scientific">[Clostridium] hylemonae DSM 15053</name>
    <dbReference type="NCBI Taxonomy" id="553973"/>
    <lineage>
        <taxon>Bacteria</taxon>
        <taxon>Bacillati</taxon>
        <taxon>Bacillota</taxon>
        <taxon>Clostridia</taxon>
        <taxon>Lachnospirales</taxon>
        <taxon>Lachnospiraceae</taxon>
    </lineage>
</organism>
<feature type="domain" description="Collagen binding" evidence="10">
    <location>
        <begin position="632"/>
        <end position="740"/>
    </location>
</feature>
<evidence type="ECO:0000256" key="2">
    <source>
        <dbReference type="ARBA" id="ARBA00007257"/>
    </source>
</evidence>
<feature type="region of interest" description="Disordered" evidence="7">
    <location>
        <begin position="1093"/>
        <end position="1112"/>
    </location>
</feature>
<keyword evidence="4" id="KW-0964">Secreted</keyword>
<feature type="domain" description="SpaA-like prealbumin fold" evidence="11">
    <location>
        <begin position="1007"/>
        <end position="1082"/>
    </location>
</feature>
<reference evidence="13" key="1">
    <citation type="submission" date="2009-02" db="EMBL/GenBank/DDBJ databases">
        <authorList>
            <person name="Fulton L."/>
            <person name="Clifton S."/>
            <person name="Fulton B."/>
            <person name="Xu J."/>
            <person name="Minx P."/>
            <person name="Pepin K.H."/>
            <person name="Johnson M."/>
            <person name="Bhonagiri V."/>
            <person name="Nash W.E."/>
            <person name="Mardis E.R."/>
            <person name="Wilson R.K."/>
        </authorList>
    </citation>
    <scope>NUCLEOTIDE SEQUENCE [LARGE SCALE GENOMIC DNA]</scope>
    <source>
        <strain evidence="13">DSM 15053</strain>
    </source>
</reference>
<dbReference type="RefSeq" id="WP_006445092.1">
    <property type="nucleotide sequence ID" value="NZ_CP036524.1"/>
</dbReference>
<comment type="caution">
    <text evidence="13">The sequence shown here is derived from an EMBL/GenBank/DDBJ whole genome shotgun (WGS) entry which is preliminary data.</text>
</comment>
<dbReference type="AlphaFoldDB" id="C0C6L3"/>
<keyword evidence="8" id="KW-0812">Transmembrane</keyword>
<keyword evidence="5 9" id="KW-0732">Signal</keyword>
<dbReference type="Proteomes" id="UP000004893">
    <property type="component" value="Unassembled WGS sequence"/>
</dbReference>
<accession>C0C6L3</accession>
<protein>
    <submittedName>
        <fullName evidence="13">Conserved repeat protein</fullName>
    </submittedName>
</protein>
<dbReference type="HOGENOM" id="CLU_274489_0_0_9"/>
<dbReference type="PANTHER" id="PTHR36108">
    <property type="entry name" value="COLOSSIN-B-RELATED"/>
    <property type="match status" value="1"/>
</dbReference>
<reference evidence="13" key="2">
    <citation type="submission" date="2013-06" db="EMBL/GenBank/DDBJ databases">
        <title>Draft genome sequence of Clostridium hylemonae (DSM 15053).</title>
        <authorList>
            <person name="Sudarsanam P."/>
            <person name="Ley R."/>
            <person name="Guruge J."/>
            <person name="Turnbaugh P.J."/>
            <person name="Mahowald M."/>
            <person name="Liep D."/>
            <person name="Gordon J."/>
        </authorList>
    </citation>
    <scope>NUCLEOTIDE SEQUENCE</scope>
    <source>
        <strain evidence="13">DSM 15053</strain>
    </source>
</reference>
<dbReference type="InterPro" id="IPR011252">
    <property type="entry name" value="Fibrogen-bd_dom1"/>
</dbReference>
<feature type="chain" id="PRO_5030166766" evidence="9">
    <location>
        <begin position="28"/>
        <end position="1144"/>
    </location>
</feature>
<dbReference type="Pfam" id="PF17802">
    <property type="entry name" value="SpaA"/>
    <property type="match status" value="2"/>
</dbReference>
<evidence type="ECO:0000259" key="12">
    <source>
        <dbReference type="Pfam" id="PF17961"/>
    </source>
</evidence>
<comment type="subcellular location">
    <subcellularLocation>
        <location evidence="1">Secreted</location>
        <location evidence="1">Cell wall</location>
        <topology evidence="1">Peptidoglycan-anchor</topology>
    </subcellularLocation>
</comment>
<dbReference type="SUPFAM" id="SSF49401">
    <property type="entry name" value="Bacterial adhesins"/>
    <property type="match status" value="5"/>
</dbReference>
<feature type="signal peptide" evidence="9">
    <location>
        <begin position="1"/>
        <end position="27"/>
    </location>
</feature>
<dbReference type="SUPFAM" id="SSF49478">
    <property type="entry name" value="Cna protein B-type domain"/>
    <property type="match status" value="1"/>
</dbReference>
<dbReference type="Pfam" id="PF17961">
    <property type="entry name" value="Big_8"/>
    <property type="match status" value="1"/>
</dbReference>
<keyword evidence="3" id="KW-0134">Cell wall</keyword>
<feature type="domain" description="SDR-like Ig" evidence="12">
    <location>
        <begin position="61"/>
        <end position="158"/>
    </location>
</feature>
<dbReference type="STRING" id="553973.CLOHYLEM_07751"/>
<evidence type="ECO:0000256" key="8">
    <source>
        <dbReference type="SAM" id="Phobius"/>
    </source>
</evidence>
<dbReference type="InterPro" id="IPR013783">
    <property type="entry name" value="Ig-like_fold"/>
</dbReference>
<dbReference type="InterPro" id="IPR008456">
    <property type="entry name" value="Collagen-bd_dom"/>
</dbReference>
<dbReference type="InterPro" id="IPR041033">
    <property type="entry name" value="SpaA_PFL_dom_1"/>
</dbReference>
<evidence type="ECO:0000256" key="9">
    <source>
        <dbReference type="SAM" id="SignalP"/>
    </source>
</evidence>
<keyword evidence="6" id="KW-0572">Peptidoglycan-anchor</keyword>
<feature type="transmembrane region" description="Helical" evidence="8">
    <location>
        <begin position="1119"/>
        <end position="1136"/>
    </location>
</feature>
<dbReference type="EMBL" id="ABYI02000042">
    <property type="protein sequence ID" value="EEG72348.1"/>
    <property type="molecule type" value="Genomic_DNA"/>
</dbReference>
<evidence type="ECO:0000256" key="5">
    <source>
        <dbReference type="ARBA" id="ARBA00022729"/>
    </source>
</evidence>
<sequence>MWKKGRIICICLLAVLVSLAGSTTLHADGPAESVQTGFFTGVKAVDKDGNDIAALKNVERGTEVYLVYHYEIPAGGYETGKEYTFSIPKEIHMEDGTVFPVNMGDKQVAQGTVGYDTAQNTNIVRLVFSDTDAVQEGVEGDIWMGGTLSEDEIPNEGKQEIDFDLGLADGSDKITVDFAIDKQTADVSLTKQAGTPNLGELTIPWKITLKVESTTPADLPVTGLVIKDTLPEGLDFDETDPDSYSCVSAAGTPVTGGTIEKSTGGLITYTFPDGFSAAMGNAYTLTLKTSFELGIFGGGKDAVKFTNKAEAAYEFIEEPYKKDDDGNSVENKETKKVVTAAVTAGTTINGGILDKKGVLAGAGVREINWSVTVNSNDLGIENARITDTIPAGLTIKGGAGGITIRDKDGTDVTASFPGAVTVTGQNIAVVPGTINEKYTIHYTTMIADEYYDENKTETFKNHVEFTGGPGPDPAISISKDASVKVNNALIAKTGSYSRKDHTITWTITLNQYESALADPIQVEDIIPDGLTLVTKGSDFAPADDIHVTKGTGSGITFRYDKDSRRLTGEITKSISEAVEFQFRTTVDDANIWAVNGYRSKPFHNEAVIKIGGHEYPVSSDPEIISEMFTKAAGSYNSAAGEIEWQLTCNQNEMPFHNAYIEDVIPDGLEYVAGSLSLMAPAGQQVSESYDRASKTLRVGLPAYVDKQYTVTFRTKITDSGFLTANATKKFSNLAVLYGDELPAPISSKAEKEVTGSVLSKKGEVKRDPAGVNYLEWSVTVNSNKTQLNKPVIADPLSTDPKLELDPSSVKLYEADVQPDGSVSRGNEVAVTRENITYDLTDNVFRFHFLKPIDRAYLLVFRTDFGDDARNKEVVNQVYYEGSEADQEHSGTHLKIAGSIAGGSSSIPKGNIAVKKYADDKVTVLKDAVFAVYNDYVTYTMRPTDINGESDLQQIRTGSYSIKEVTAPEGYVLDNTEHSADIGKNSTFTYEAYNTQIKGTLELTVRDDSKYAKPAGGVKVEIYDKDGTLIAEKITDTTGKITTDDLKYGEYYYKIVEAPAGYKIPGGTFPFRIEENGQVIKAEVLIHLSESDQAVPHTGGAGSGKGSEASHAKTGDNTGAAAYILLLAGSALCIVLARRSRRLIR</sequence>
<evidence type="ECO:0000256" key="1">
    <source>
        <dbReference type="ARBA" id="ARBA00004168"/>
    </source>
</evidence>
<evidence type="ECO:0000259" key="11">
    <source>
        <dbReference type="Pfam" id="PF17802"/>
    </source>
</evidence>
<dbReference type="Gene3D" id="2.60.40.740">
    <property type="match status" value="4"/>
</dbReference>
<keyword evidence="8" id="KW-1133">Transmembrane helix</keyword>
<dbReference type="Gene3D" id="2.60.40.1280">
    <property type="match status" value="1"/>
</dbReference>
<evidence type="ECO:0000256" key="4">
    <source>
        <dbReference type="ARBA" id="ARBA00022525"/>
    </source>
</evidence>
<dbReference type="Gene3D" id="2.60.40.10">
    <property type="entry name" value="Immunoglobulins"/>
    <property type="match status" value="2"/>
</dbReference>
<dbReference type="Pfam" id="PF05737">
    <property type="entry name" value="Collagen_bind"/>
    <property type="match status" value="3"/>
</dbReference>
<evidence type="ECO:0000313" key="14">
    <source>
        <dbReference type="Proteomes" id="UP000004893"/>
    </source>
</evidence>
<evidence type="ECO:0000313" key="13">
    <source>
        <dbReference type="EMBL" id="EEG72348.1"/>
    </source>
</evidence>
<dbReference type="PANTHER" id="PTHR36108:SF13">
    <property type="entry name" value="COLOSSIN-B-RELATED"/>
    <property type="match status" value="1"/>
</dbReference>
<dbReference type="GO" id="GO:0005518">
    <property type="term" value="F:collagen binding"/>
    <property type="evidence" value="ECO:0007669"/>
    <property type="project" value="InterPro"/>
</dbReference>